<dbReference type="RefSeq" id="XP_004349391.2">
    <property type="nucleotide sequence ID" value="XM_004349341.2"/>
</dbReference>
<gene>
    <name evidence="2" type="ORF">CAOG_002641</name>
</gene>
<sequence>MTSVVDRIERLEAEITRQVEPKLLSIERQLAAAQRQHQQQQQQQQHKQKQTDPAAAVTHEGESTSAQSEQQDPQSALVEQLTRDRDAVKAEIAQLLAVGSIVERIEPIEPIEPTGVIIDQYLIRKCSY</sequence>
<dbReference type="Proteomes" id="UP000008743">
    <property type="component" value="Unassembled WGS sequence"/>
</dbReference>
<evidence type="ECO:0000256" key="1">
    <source>
        <dbReference type="SAM" id="MobiDB-lite"/>
    </source>
</evidence>
<proteinExistence type="predicted"/>
<keyword evidence="3" id="KW-1185">Reference proteome</keyword>
<feature type="compositionally biased region" description="Low complexity" evidence="1">
    <location>
        <begin position="30"/>
        <end position="45"/>
    </location>
</feature>
<evidence type="ECO:0000313" key="2">
    <source>
        <dbReference type="EMBL" id="KJE91513.1"/>
    </source>
</evidence>
<dbReference type="AlphaFoldDB" id="A0A0D2WMR5"/>
<accession>A0A0D2WMR5</accession>
<feature type="compositionally biased region" description="Polar residues" evidence="1">
    <location>
        <begin position="63"/>
        <end position="74"/>
    </location>
</feature>
<name>A0A0D2WMR5_CAPO3</name>
<protein>
    <submittedName>
        <fullName evidence="2">Uncharacterized protein</fullName>
    </submittedName>
</protein>
<reference evidence="3" key="1">
    <citation type="submission" date="2011-02" db="EMBL/GenBank/DDBJ databases">
        <title>The Genome Sequence of Capsaspora owczarzaki ATCC 30864.</title>
        <authorList>
            <person name="Russ C."/>
            <person name="Cuomo C."/>
            <person name="Burger G."/>
            <person name="Gray M.W."/>
            <person name="Holland P.W.H."/>
            <person name="King N."/>
            <person name="Lang F.B.F."/>
            <person name="Roger A.J."/>
            <person name="Ruiz-Trillo I."/>
            <person name="Young S.K."/>
            <person name="Zeng Q."/>
            <person name="Gargeya S."/>
            <person name="Alvarado L."/>
            <person name="Berlin A."/>
            <person name="Chapman S.B."/>
            <person name="Chen Z."/>
            <person name="Freedman E."/>
            <person name="Gellesch M."/>
            <person name="Goldberg J."/>
            <person name="Griggs A."/>
            <person name="Gujja S."/>
            <person name="Heilman E."/>
            <person name="Heiman D."/>
            <person name="Howarth C."/>
            <person name="Mehta T."/>
            <person name="Neiman D."/>
            <person name="Pearson M."/>
            <person name="Roberts A."/>
            <person name="Saif S."/>
            <person name="Shea T."/>
            <person name="Shenoy N."/>
            <person name="Sisk P."/>
            <person name="Stolte C."/>
            <person name="Sykes S."/>
            <person name="White J."/>
            <person name="Yandava C."/>
            <person name="Haas B."/>
            <person name="Nusbaum C."/>
            <person name="Birren B."/>
        </authorList>
    </citation>
    <scope>NUCLEOTIDE SEQUENCE</scope>
    <source>
        <strain evidence="3">ATCC 30864</strain>
    </source>
</reference>
<dbReference type="InParanoid" id="A0A0D2WMR5"/>
<organism evidence="2 3">
    <name type="scientific">Capsaspora owczarzaki (strain ATCC 30864)</name>
    <dbReference type="NCBI Taxonomy" id="595528"/>
    <lineage>
        <taxon>Eukaryota</taxon>
        <taxon>Filasterea</taxon>
        <taxon>Capsaspora</taxon>
    </lineage>
</organism>
<feature type="region of interest" description="Disordered" evidence="1">
    <location>
        <begin position="30"/>
        <end position="82"/>
    </location>
</feature>
<evidence type="ECO:0000313" key="3">
    <source>
        <dbReference type="Proteomes" id="UP000008743"/>
    </source>
</evidence>
<dbReference type="EMBL" id="KE346362">
    <property type="protein sequence ID" value="KJE91513.1"/>
    <property type="molecule type" value="Genomic_DNA"/>
</dbReference>